<evidence type="ECO:0000256" key="7">
    <source>
        <dbReference type="ARBA" id="ARBA00023136"/>
    </source>
</evidence>
<feature type="transmembrane region" description="Helical" evidence="8">
    <location>
        <begin position="161"/>
        <end position="179"/>
    </location>
</feature>
<proteinExistence type="predicted"/>
<keyword evidence="3" id="KW-1003">Cell membrane</keyword>
<evidence type="ECO:0000256" key="5">
    <source>
        <dbReference type="ARBA" id="ARBA00022692"/>
    </source>
</evidence>
<dbReference type="PATRIC" id="fig|378806.16.peg.2497"/>
<keyword evidence="7 8" id="KW-0472">Membrane</keyword>
<dbReference type="PANTHER" id="PTHR23522">
    <property type="entry name" value="BLL5896 PROTEIN"/>
    <property type="match status" value="1"/>
</dbReference>
<keyword evidence="2" id="KW-0813">Transport</keyword>
<evidence type="ECO:0000256" key="6">
    <source>
        <dbReference type="ARBA" id="ARBA00022989"/>
    </source>
</evidence>
<dbReference type="PROSITE" id="PS50850">
    <property type="entry name" value="MFS"/>
    <property type="match status" value="1"/>
</dbReference>
<evidence type="ECO:0000256" key="4">
    <source>
        <dbReference type="ARBA" id="ARBA00022519"/>
    </source>
</evidence>
<dbReference type="Gene3D" id="1.20.1250.20">
    <property type="entry name" value="MFS general substrate transporter like domains"/>
    <property type="match status" value="2"/>
</dbReference>
<evidence type="ECO:0000256" key="1">
    <source>
        <dbReference type="ARBA" id="ARBA00004429"/>
    </source>
</evidence>
<dbReference type="NCBIfam" id="NF037955">
    <property type="entry name" value="mfs"/>
    <property type="match status" value="1"/>
</dbReference>
<comment type="subcellular location">
    <subcellularLocation>
        <location evidence="1">Cell inner membrane</location>
        <topology evidence="1">Multi-pass membrane protein</topology>
    </subcellularLocation>
</comment>
<sequence>MTPPQVAGRTSLAVFYFLYFGTVGITQPFLPAYLRSLDLSTAQVGFLLALSPLMSLITPPLWGHLADRTGQIGRILTVLTLGAALCFAPLLRVDHFLALLGTLAAFAAFSSSITPMVDSLALNRVAQAGGSYAHLRLFGSMGFVVITTTFGLLAQRVDRRVVAVPLVLLGVLALWSLTLHGRASAGASRHPLAGIQLLKEHKDLRWMLAATCLHWMACTPYNGMLAIHVLALHLPPSVVGLSAGTAVTAEVAAMLLYPRFADRIAPRHLLGLAFVLSAVRWIGMAFVTSAVPLVALALLHSMTFGVFYVASVAFMARRIPHHLRATGQGLFSAITIGIGGLVGSAASGVGYSLLGGGHGLFAVAAGLEIVAALLVLQVSPPPNPPPGEAPVQAPAP</sequence>
<dbReference type="Proteomes" id="UP000032702">
    <property type="component" value="Unassembled WGS sequence"/>
</dbReference>
<dbReference type="Proteomes" id="UP000001351">
    <property type="component" value="Chromosome"/>
</dbReference>
<gene>
    <name evidence="10" type="ordered locus">STAUR_5036</name>
    <name evidence="11" type="ORF">STIAU_3470</name>
</gene>
<evidence type="ECO:0000256" key="2">
    <source>
        <dbReference type="ARBA" id="ARBA00022448"/>
    </source>
</evidence>
<dbReference type="InterPro" id="IPR036259">
    <property type="entry name" value="MFS_trans_sf"/>
</dbReference>
<dbReference type="InterPro" id="IPR020846">
    <property type="entry name" value="MFS_dom"/>
</dbReference>
<evidence type="ECO:0000313" key="13">
    <source>
        <dbReference type="Proteomes" id="UP000032702"/>
    </source>
</evidence>
<feature type="transmembrane region" description="Helical" evidence="8">
    <location>
        <begin position="97"/>
        <end position="117"/>
    </location>
</feature>
<evidence type="ECO:0000259" key="9">
    <source>
        <dbReference type="PROSITE" id="PS50850"/>
    </source>
</evidence>
<feature type="transmembrane region" description="Helical" evidence="8">
    <location>
        <begin position="137"/>
        <end position="155"/>
    </location>
</feature>
<dbReference type="Pfam" id="PF12832">
    <property type="entry name" value="MFS_1_like"/>
    <property type="match status" value="1"/>
</dbReference>
<dbReference type="HOGENOM" id="CLU_013133_6_1_7"/>
<feature type="domain" description="Major facilitator superfamily (MFS) profile" evidence="9">
    <location>
        <begin position="144"/>
        <end position="396"/>
    </location>
</feature>
<dbReference type="eggNOG" id="COG2270">
    <property type="taxonomic scope" value="Bacteria"/>
</dbReference>
<dbReference type="KEGG" id="sur:STAUR_5036"/>
<feature type="transmembrane region" description="Helical" evidence="8">
    <location>
        <begin position="12"/>
        <end position="30"/>
    </location>
</feature>
<keyword evidence="4" id="KW-0997">Cell inner membrane</keyword>
<feature type="transmembrane region" description="Helical" evidence="8">
    <location>
        <begin position="328"/>
        <end position="351"/>
    </location>
</feature>
<name>Q08SY4_STIAD</name>
<evidence type="ECO:0000313" key="12">
    <source>
        <dbReference type="Proteomes" id="UP000001351"/>
    </source>
</evidence>
<dbReference type="PIRSF" id="PIRSF004925">
    <property type="entry name" value="HcaT"/>
    <property type="match status" value="1"/>
</dbReference>
<reference evidence="10 12" key="2">
    <citation type="journal article" date="2011" name="Mol. Biol. Evol.">
        <title>Comparative genomic analysis of fruiting body formation in Myxococcales.</title>
        <authorList>
            <person name="Huntley S."/>
            <person name="Hamann N."/>
            <person name="Wegener-Feldbrugge S."/>
            <person name="Treuner-Lange A."/>
            <person name="Kube M."/>
            <person name="Reinhardt R."/>
            <person name="Klages S."/>
            <person name="Muller R."/>
            <person name="Ronning C.M."/>
            <person name="Nierman W.C."/>
            <person name="Sogaard-Andersen L."/>
        </authorList>
    </citation>
    <scope>NUCLEOTIDE SEQUENCE [LARGE SCALE GENOMIC DNA]</scope>
    <source>
        <strain evidence="10 12">DW4/3-1</strain>
    </source>
</reference>
<feature type="transmembrane region" description="Helical" evidence="8">
    <location>
        <begin position="42"/>
        <end position="62"/>
    </location>
</feature>
<dbReference type="PANTHER" id="PTHR23522:SF10">
    <property type="entry name" value="3-PHENYLPROPIONIC ACID TRANSPORTER-RELATED"/>
    <property type="match status" value="1"/>
</dbReference>
<protein>
    <submittedName>
        <fullName evidence="10 11">MFS metabolite transporter</fullName>
    </submittedName>
</protein>
<feature type="transmembrane region" description="Helical" evidence="8">
    <location>
        <begin position="74"/>
        <end position="91"/>
    </location>
</feature>
<dbReference type="STRING" id="378806.STAUR_5036"/>
<feature type="transmembrane region" description="Helical" evidence="8">
    <location>
        <begin position="269"/>
        <end position="287"/>
    </location>
</feature>
<dbReference type="GO" id="GO:0005886">
    <property type="term" value="C:plasma membrane"/>
    <property type="evidence" value="ECO:0007669"/>
    <property type="project" value="UniProtKB-SubCell"/>
</dbReference>
<dbReference type="InterPro" id="IPR024989">
    <property type="entry name" value="MFS_assoc_dom"/>
</dbReference>
<dbReference type="SUPFAM" id="SSF103473">
    <property type="entry name" value="MFS general substrate transporter"/>
    <property type="match status" value="1"/>
</dbReference>
<keyword evidence="5 8" id="KW-0812">Transmembrane</keyword>
<organism evidence="11 13">
    <name type="scientific">Stigmatella aurantiaca (strain DW4/3-1)</name>
    <dbReference type="NCBI Taxonomy" id="378806"/>
    <lineage>
        <taxon>Bacteria</taxon>
        <taxon>Pseudomonadati</taxon>
        <taxon>Myxococcota</taxon>
        <taxon>Myxococcia</taxon>
        <taxon>Myxococcales</taxon>
        <taxon>Cystobacterineae</taxon>
        <taxon>Archangiaceae</taxon>
        <taxon>Stigmatella</taxon>
    </lineage>
</organism>
<dbReference type="InterPro" id="IPR026032">
    <property type="entry name" value="HcaT-like"/>
</dbReference>
<evidence type="ECO:0000313" key="10">
    <source>
        <dbReference type="EMBL" id="ADO72809.1"/>
    </source>
</evidence>
<feature type="transmembrane region" description="Helical" evidence="8">
    <location>
        <begin position="293"/>
        <end position="316"/>
    </location>
</feature>
<evidence type="ECO:0000256" key="8">
    <source>
        <dbReference type="SAM" id="Phobius"/>
    </source>
</evidence>
<dbReference type="EMBL" id="AAMD01000155">
    <property type="protein sequence ID" value="EAU63613.1"/>
    <property type="molecule type" value="Genomic_DNA"/>
</dbReference>
<dbReference type="RefSeq" id="WP_002617539.1">
    <property type="nucleotide sequence ID" value="NC_014623.1"/>
</dbReference>
<reference evidence="11 13" key="1">
    <citation type="submission" date="2006-04" db="EMBL/GenBank/DDBJ databases">
        <authorList>
            <person name="Nierman W.C."/>
        </authorList>
    </citation>
    <scope>NUCLEOTIDE SEQUENCE [LARGE SCALE GENOMIC DNA]</scope>
    <source>
        <strain evidence="11 13">DW4/3-1</strain>
    </source>
</reference>
<dbReference type="AlphaFoldDB" id="Q08SY4"/>
<dbReference type="GO" id="GO:0015528">
    <property type="term" value="F:lactose:proton symporter activity"/>
    <property type="evidence" value="ECO:0007669"/>
    <property type="project" value="TreeGrafter"/>
</dbReference>
<dbReference type="GO" id="GO:0030395">
    <property type="term" value="F:lactose binding"/>
    <property type="evidence" value="ECO:0007669"/>
    <property type="project" value="TreeGrafter"/>
</dbReference>
<keyword evidence="12" id="KW-1185">Reference proteome</keyword>
<dbReference type="EMBL" id="CP002271">
    <property type="protein sequence ID" value="ADO72809.1"/>
    <property type="molecule type" value="Genomic_DNA"/>
</dbReference>
<evidence type="ECO:0000313" key="11">
    <source>
        <dbReference type="EMBL" id="EAU63613.1"/>
    </source>
</evidence>
<accession>Q08SY4</accession>
<evidence type="ECO:0000256" key="3">
    <source>
        <dbReference type="ARBA" id="ARBA00022475"/>
    </source>
</evidence>
<keyword evidence="6 8" id="KW-1133">Transmembrane helix</keyword>